<keyword evidence="1" id="KW-0472">Membrane</keyword>
<dbReference type="RefSeq" id="WP_380805070.1">
    <property type="nucleotide sequence ID" value="NZ_JBHUIV010000020.1"/>
</dbReference>
<keyword evidence="3" id="KW-1185">Reference proteome</keyword>
<evidence type="ECO:0000313" key="2">
    <source>
        <dbReference type="EMBL" id="MFD2203140.1"/>
    </source>
</evidence>
<evidence type="ECO:0000313" key="3">
    <source>
        <dbReference type="Proteomes" id="UP001597414"/>
    </source>
</evidence>
<organism evidence="2 3">
    <name type="scientific">Shivajiella indica</name>
    <dbReference type="NCBI Taxonomy" id="872115"/>
    <lineage>
        <taxon>Bacteria</taxon>
        <taxon>Pseudomonadati</taxon>
        <taxon>Bacteroidota</taxon>
        <taxon>Cytophagia</taxon>
        <taxon>Cytophagales</taxon>
        <taxon>Cyclobacteriaceae</taxon>
        <taxon>Shivajiella</taxon>
    </lineage>
</organism>
<reference evidence="3" key="1">
    <citation type="journal article" date="2019" name="Int. J. Syst. Evol. Microbiol.">
        <title>The Global Catalogue of Microorganisms (GCM) 10K type strain sequencing project: providing services to taxonomists for standard genome sequencing and annotation.</title>
        <authorList>
            <consortium name="The Broad Institute Genomics Platform"/>
            <consortium name="The Broad Institute Genome Sequencing Center for Infectious Disease"/>
            <person name="Wu L."/>
            <person name="Ma J."/>
        </authorList>
    </citation>
    <scope>NUCLEOTIDE SEQUENCE [LARGE SCALE GENOMIC DNA]</scope>
    <source>
        <strain evidence="3">KCTC 19812</strain>
    </source>
</reference>
<feature type="transmembrane region" description="Helical" evidence="1">
    <location>
        <begin position="12"/>
        <end position="30"/>
    </location>
</feature>
<feature type="transmembrane region" description="Helical" evidence="1">
    <location>
        <begin position="84"/>
        <end position="105"/>
    </location>
</feature>
<name>A0ABW5BE18_9BACT</name>
<gene>
    <name evidence="2" type="ORF">ACFSKV_16300</name>
</gene>
<sequence>MENISKLGSIAWIKTTGLMLIVAVFFPFFVHMIPPYNGFPIGAYLLPMFYIPFIALFFFGWKIAMPVALFAPLTNFLITGNPQWGFLAVLTLELLLFSGLAYILLKNPKLMWFAAPLSYIGAKVISSLLLNFIPIMPSAPLEFFFGSLSRALPGIGIMLLLNFLVLKYGSHMRLLPNN</sequence>
<keyword evidence="1" id="KW-0812">Transmembrane</keyword>
<evidence type="ECO:0008006" key="4">
    <source>
        <dbReference type="Google" id="ProtNLM"/>
    </source>
</evidence>
<evidence type="ECO:0000256" key="1">
    <source>
        <dbReference type="SAM" id="Phobius"/>
    </source>
</evidence>
<feature type="transmembrane region" description="Helical" evidence="1">
    <location>
        <begin position="143"/>
        <end position="166"/>
    </location>
</feature>
<feature type="transmembrane region" description="Helical" evidence="1">
    <location>
        <begin position="117"/>
        <end position="137"/>
    </location>
</feature>
<proteinExistence type="predicted"/>
<feature type="transmembrane region" description="Helical" evidence="1">
    <location>
        <begin position="42"/>
        <end position="64"/>
    </location>
</feature>
<keyword evidence="1" id="KW-1133">Transmembrane helix</keyword>
<dbReference type="EMBL" id="JBHUIV010000020">
    <property type="protein sequence ID" value="MFD2203140.1"/>
    <property type="molecule type" value="Genomic_DNA"/>
</dbReference>
<comment type="caution">
    <text evidence="2">The sequence shown here is derived from an EMBL/GenBank/DDBJ whole genome shotgun (WGS) entry which is preliminary data.</text>
</comment>
<dbReference type="Proteomes" id="UP001597414">
    <property type="component" value="Unassembled WGS sequence"/>
</dbReference>
<accession>A0ABW5BE18</accession>
<protein>
    <recommendedName>
        <fullName evidence="4">ECF transporter S component</fullName>
    </recommendedName>
</protein>